<sequence length="58" mass="6635">MDVFLIFPKSQQAQKELEQQLAKFQADQALKNIHLLPCGTEEKLELMDAAVKHIKAQQ</sequence>
<name>A0AAE3AED8_9FIRM</name>
<organism evidence="1 2">
    <name type="scientific">Brotocaccenecus cirricatena</name>
    <dbReference type="NCBI Taxonomy" id="3064195"/>
    <lineage>
        <taxon>Bacteria</taxon>
        <taxon>Bacillati</taxon>
        <taxon>Bacillota</taxon>
        <taxon>Clostridia</taxon>
        <taxon>Eubacteriales</taxon>
        <taxon>Oscillospiraceae</taxon>
        <taxon>Brotocaccenecus</taxon>
    </lineage>
</organism>
<comment type="caution">
    <text evidence="1">The sequence shown here is derived from an EMBL/GenBank/DDBJ whole genome shotgun (WGS) entry which is preliminary data.</text>
</comment>
<dbReference type="RefSeq" id="WP_302928758.1">
    <property type="nucleotide sequence ID" value="NZ_JAJEPW010000020.1"/>
</dbReference>
<dbReference type="EMBL" id="JAJEPW010000020">
    <property type="protein sequence ID" value="MCC2129478.1"/>
    <property type="molecule type" value="Genomic_DNA"/>
</dbReference>
<proteinExistence type="predicted"/>
<accession>A0AAE3AED8</accession>
<dbReference type="AlphaFoldDB" id="A0AAE3AED8"/>
<gene>
    <name evidence="1" type="ORF">LKD37_08120</name>
</gene>
<evidence type="ECO:0000313" key="1">
    <source>
        <dbReference type="EMBL" id="MCC2129478.1"/>
    </source>
</evidence>
<reference evidence="1" key="1">
    <citation type="submission" date="2021-10" db="EMBL/GenBank/DDBJ databases">
        <title>Anaerobic single-cell dispensing facilitates the cultivation of human gut bacteria.</title>
        <authorList>
            <person name="Afrizal A."/>
        </authorList>
    </citation>
    <scope>NUCLEOTIDE SEQUENCE</scope>
    <source>
        <strain evidence="1">CLA-AA-H272</strain>
    </source>
</reference>
<evidence type="ECO:0000313" key="2">
    <source>
        <dbReference type="Proteomes" id="UP001199319"/>
    </source>
</evidence>
<dbReference type="Proteomes" id="UP001199319">
    <property type="component" value="Unassembled WGS sequence"/>
</dbReference>
<protein>
    <submittedName>
        <fullName evidence="1">Uncharacterized protein</fullName>
    </submittedName>
</protein>
<keyword evidence="2" id="KW-1185">Reference proteome</keyword>